<dbReference type="PATRIC" id="fig|1423779.3.peg.393"/>
<sequence>MIIIIMFGAAIAMFASIMFIERRVPQLILSTLCGLLFVGSTLVMTLNYSHHFGMHQVTTTTRKSIYSASNSTMPLALYQPVGSSGRDDVYIYNVQERQKTANHTQANEFTTSKIKWTDRATPELVTTETRWRYNNSFFAALYMWSGMDGTLVKRTNTLEYPRTYVKLTVKQADRLKKIAQSPAAKQAQARAQQQGKTAVASAVQAALAKNPHMTAQQIQQVSQQAEQRLQGQMVKEMLKSTK</sequence>
<evidence type="ECO:0008006" key="3">
    <source>
        <dbReference type="Google" id="ProtNLM"/>
    </source>
</evidence>
<accession>A0A0R1WBL7</accession>
<comment type="caution">
    <text evidence="1">The sequence shown here is derived from an EMBL/GenBank/DDBJ whole genome shotgun (WGS) entry which is preliminary data.</text>
</comment>
<dbReference type="Pfam" id="PF16069">
    <property type="entry name" value="DUF4811"/>
    <property type="match status" value="1"/>
</dbReference>
<evidence type="ECO:0000313" key="2">
    <source>
        <dbReference type="Proteomes" id="UP000050973"/>
    </source>
</evidence>
<dbReference type="AlphaFoldDB" id="A0A0R1WBL7"/>
<name>A0A0R1WBL7_9LACO</name>
<organism evidence="1 2">
    <name type="scientific">Limosilactobacillus oris DSM 4864</name>
    <dbReference type="NCBI Taxonomy" id="1423779"/>
    <lineage>
        <taxon>Bacteria</taxon>
        <taxon>Bacillati</taxon>
        <taxon>Bacillota</taxon>
        <taxon>Bacilli</taxon>
        <taxon>Lactobacillales</taxon>
        <taxon>Lactobacillaceae</taxon>
        <taxon>Limosilactobacillus</taxon>
    </lineage>
</organism>
<dbReference type="InterPro" id="IPR032083">
    <property type="entry name" value="DUF4811"/>
</dbReference>
<gene>
    <name evidence="1" type="ORF">FC49_GL000389</name>
</gene>
<protein>
    <recommendedName>
        <fullName evidence="3">DUF4811 domain-containing protein</fullName>
    </recommendedName>
</protein>
<proteinExistence type="predicted"/>
<reference evidence="1 2" key="1">
    <citation type="journal article" date="2015" name="Genome Announc.">
        <title>Expanding the biotechnology potential of lactobacilli through comparative genomics of 213 strains and associated genera.</title>
        <authorList>
            <person name="Sun Z."/>
            <person name="Harris H.M."/>
            <person name="McCann A."/>
            <person name="Guo C."/>
            <person name="Argimon S."/>
            <person name="Zhang W."/>
            <person name="Yang X."/>
            <person name="Jeffery I.B."/>
            <person name="Cooney J.C."/>
            <person name="Kagawa T.F."/>
            <person name="Liu W."/>
            <person name="Song Y."/>
            <person name="Salvetti E."/>
            <person name="Wrobel A."/>
            <person name="Rasinkangas P."/>
            <person name="Parkhill J."/>
            <person name="Rea M.C."/>
            <person name="O'Sullivan O."/>
            <person name="Ritari J."/>
            <person name="Douillard F.P."/>
            <person name="Paul Ross R."/>
            <person name="Yang R."/>
            <person name="Briner A.E."/>
            <person name="Felis G.E."/>
            <person name="de Vos W.M."/>
            <person name="Barrangou R."/>
            <person name="Klaenhammer T.R."/>
            <person name="Caufield P.W."/>
            <person name="Cui Y."/>
            <person name="Zhang H."/>
            <person name="O'Toole P.W."/>
        </authorList>
    </citation>
    <scope>NUCLEOTIDE SEQUENCE [LARGE SCALE GENOMIC DNA]</scope>
    <source>
        <strain evidence="1 2">DSM 4864</strain>
    </source>
</reference>
<evidence type="ECO:0000313" key="1">
    <source>
        <dbReference type="EMBL" id="KRM15342.1"/>
    </source>
</evidence>
<dbReference type="EMBL" id="AZGE01000012">
    <property type="protein sequence ID" value="KRM15342.1"/>
    <property type="molecule type" value="Genomic_DNA"/>
</dbReference>
<dbReference type="RefSeq" id="WP_003713711.1">
    <property type="nucleotide sequence ID" value="NZ_AZGE01000012.1"/>
</dbReference>
<dbReference type="Proteomes" id="UP000050973">
    <property type="component" value="Unassembled WGS sequence"/>
</dbReference>